<feature type="domain" description="Rhodanese" evidence="1">
    <location>
        <begin position="168"/>
        <end position="254"/>
    </location>
</feature>
<dbReference type="SUPFAM" id="SSF52821">
    <property type="entry name" value="Rhodanese/Cell cycle control phosphatase"/>
    <property type="match status" value="2"/>
</dbReference>
<organism evidence="2 3">
    <name type="scientific">Vibrio marisflavi CECT 7928</name>
    <dbReference type="NCBI Taxonomy" id="634439"/>
    <lineage>
        <taxon>Bacteria</taxon>
        <taxon>Pseudomonadati</taxon>
        <taxon>Pseudomonadota</taxon>
        <taxon>Gammaproteobacteria</taxon>
        <taxon>Vibrionales</taxon>
        <taxon>Vibrionaceae</taxon>
        <taxon>Vibrio</taxon>
    </lineage>
</organism>
<dbReference type="GO" id="GO:0004792">
    <property type="term" value="F:thiosulfate-cyanide sulfurtransferase activity"/>
    <property type="evidence" value="ECO:0007669"/>
    <property type="project" value="UniProtKB-EC"/>
</dbReference>
<dbReference type="CDD" id="cd00158">
    <property type="entry name" value="RHOD"/>
    <property type="match status" value="2"/>
</dbReference>
<name>A0ABN8E711_9VIBR</name>
<dbReference type="InterPro" id="IPR050229">
    <property type="entry name" value="GlpE_sulfurtransferase"/>
</dbReference>
<dbReference type="InterPro" id="IPR036873">
    <property type="entry name" value="Rhodanese-like_dom_sf"/>
</dbReference>
<comment type="caution">
    <text evidence="2">The sequence shown here is derived from an EMBL/GenBank/DDBJ whole genome shotgun (WGS) entry which is preliminary data.</text>
</comment>
<dbReference type="Proteomes" id="UP000838748">
    <property type="component" value="Unassembled WGS sequence"/>
</dbReference>
<evidence type="ECO:0000313" key="2">
    <source>
        <dbReference type="EMBL" id="CAH0538854.1"/>
    </source>
</evidence>
<dbReference type="SMART" id="SM00450">
    <property type="entry name" value="RHOD"/>
    <property type="match status" value="2"/>
</dbReference>
<evidence type="ECO:0000259" key="1">
    <source>
        <dbReference type="PROSITE" id="PS50206"/>
    </source>
</evidence>
<feature type="domain" description="Rhodanese" evidence="1">
    <location>
        <begin position="41"/>
        <end position="135"/>
    </location>
</feature>
<dbReference type="EC" id="2.8.1.1" evidence="2"/>
<dbReference type="Gene3D" id="3.40.250.10">
    <property type="entry name" value="Rhodanese-like domain"/>
    <property type="match status" value="2"/>
</dbReference>
<dbReference type="EMBL" id="CAKLDM010000002">
    <property type="protein sequence ID" value="CAH0538854.1"/>
    <property type="molecule type" value="Genomic_DNA"/>
</dbReference>
<dbReference type="PANTHER" id="PTHR43031">
    <property type="entry name" value="FAD-DEPENDENT OXIDOREDUCTASE"/>
    <property type="match status" value="1"/>
</dbReference>
<dbReference type="RefSeq" id="WP_237361052.1">
    <property type="nucleotide sequence ID" value="NZ_CAKLDM010000002.1"/>
</dbReference>
<dbReference type="InterPro" id="IPR001763">
    <property type="entry name" value="Rhodanese-like_dom"/>
</dbReference>
<gene>
    <name evidence="2" type="primary">glpE_1</name>
    <name evidence="2" type="ORF">VMF7928_01713</name>
</gene>
<dbReference type="Pfam" id="PF00581">
    <property type="entry name" value="Rhodanese"/>
    <property type="match status" value="2"/>
</dbReference>
<proteinExistence type="predicted"/>
<sequence>MVRLVIALLSVVTFSGLTTEFPNRVSYPDVQVINIDELHTRLDEVNIIDVRSKLEFDVIHITGSKHIPMANIGFESAVKNLASTEKTLVFYCNGIECIKSYTAAQRAAAVTDNIEILAFDSGVLQWAQSHPSHTMLFGKTLNATNKLINKEKFEQHLLDVKEFEQKAQQKGAILIDVREPIQRNQTILNQFSSRTIPFYKFDDVFNWAQKDQTLLIYDAVGKQVRWLQYLLESKGFNNYYFLQGGVEGYLKGSNSS</sequence>
<dbReference type="PANTHER" id="PTHR43031:SF1">
    <property type="entry name" value="PYRIDINE NUCLEOTIDE-DISULPHIDE OXIDOREDUCTASE"/>
    <property type="match status" value="1"/>
</dbReference>
<keyword evidence="3" id="KW-1185">Reference proteome</keyword>
<protein>
    <submittedName>
        <fullName evidence="2">Thiosulfate sulfurtransferase GlpE</fullName>
        <ecNumber evidence="2">2.8.1.1</ecNumber>
    </submittedName>
</protein>
<dbReference type="PROSITE" id="PS50206">
    <property type="entry name" value="RHODANESE_3"/>
    <property type="match status" value="2"/>
</dbReference>
<accession>A0ABN8E711</accession>
<evidence type="ECO:0000313" key="3">
    <source>
        <dbReference type="Proteomes" id="UP000838748"/>
    </source>
</evidence>
<keyword evidence="2" id="KW-0808">Transferase</keyword>
<reference evidence="2" key="1">
    <citation type="submission" date="2021-11" db="EMBL/GenBank/DDBJ databases">
        <authorList>
            <person name="Rodrigo-Torres L."/>
            <person name="Arahal R. D."/>
            <person name="Lucena T."/>
        </authorList>
    </citation>
    <scope>NUCLEOTIDE SEQUENCE</scope>
    <source>
        <strain evidence="2">CECT 7928</strain>
    </source>
</reference>